<accession>A0A0U1NSM3</accession>
<proteinExistence type="predicted"/>
<keyword evidence="4" id="KW-1185">Reference proteome</keyword>
<evidence type="ECO:0000256" key="1">
    <source>
        <dbReference type="SAM" id="MobiDB-lite"/>
    </source>
</evidence>
<gene>
    <name evidence="3" type="ORF">BN000_00938</name>
</gene>
<evidence type="ECO:0000313" key="3">
    <source>
        <dbReference type="EMBL" id="CRK81043.1"/>
    </source>
</evidence>
<keyword evidence="2" id="KW-0812">Transmembrane</keyword>
<feature type="compositionally biased region" description="Low complexity" evidence="1">
    <location>
        <begin position="12"/>
        <end position="22"/>
    </location>
</feature>
<protein>
    <submittedName>
        <fullName evidence="3">Uncharacterized protein</fullName>
    </submittedName>
</protein>
<evidence type="ECO:0000256" key="2">
    <source>
        <dbReference type="SAM" id="Phobius"/>
    </source>
</evidence>
<feature type="region of interest" description="Disordered" evidence="1">
    <location>
        <begin position="1"/>
        <end position="22"/>
    </location>
</feature>
<keyword evidence="2" id="KW-1133">Transmembrane helix</keyword>
<feature type="transmembrane region" description="Helical" evidence="2">
    <location>
        <begin position="40"/>
        <end position="57"/>
    </location>
</feature>
<dbReference type="AlphaFoldDB" id="A0A0U1NSM3"/>
<evidence type="ECO:0000313" key="4">
    <source>
        <dbReference type="Proteomes" id="UP000199087"/>
    </source>
</evidence>
<keyword evidence="2" id="KW-0472">Membrane</keyword>
<name>A0A0U1NSM3_9BACI</name>
<organism evidence="3 4">
    <name type="scientific">Neobacillus massiliamazoniensis</name>
    <dbReference type="NCBI Taxonomy" id="1499688"/>
    <lineage>
        <taxon>Bacteria</taxon>
        <taxon>Bacillati</taxon>
        <taxon>Bacillota</taxon>
        <taxon>Bacilli</taxon>
        <taxon>Bacillales</taxon>
        <taxon>Bacillaceae</taxon>
        <taxon>Neobacillus</taxon>
    </lineage>
</organism>
<reference evidence="4" key="1">
    <citation type="submission" date="2015-05" db="EMBL/GenBank/DDBJ databases">
        <authorList>
            <person name="Urmite Genomes"/>
        </authorList>
    </citation>
    <scope>NUCLEOTIDE SEQUENCE [LARGE SCALE GENOMIC DNA]</scope>
    <source>
        <strain evidence="4">LF1</strain>
    </source>
</reference>
<dbReference type="RefSeq" id="WP_090631502.1">
    <property type="nucleotide sequence ID" value="NZ_CVRB01000001.1"/>
</dbReference>
<dbReference type="EMBL" id="CVRB01000001">
    <property type="protein sequence ID" value="CRK81043.1"/>
    <property type="molecule type" value="Genomic_DNA"/>
</dbReference>
<dbReference type="Proteomes" id="UP000199087">
    <property type="component" value="Unassembled WGS sequence"/>
</dbReference>
<sequence>MINTENVKKKSPSSSTTNNKNDIKINNSFILNLTFNMGDSLSLLGVIAGIVVLRKVVKQRINKKRSKEN</sequence>